<gene>
    <name evidence="1" type="ORF">HS088_TW03G00265</name>
</gene>
<keyword evidence="2" id="KW-1185">Reference proteome</keyword>
<comment type="caution">
    <text evidence="1">The sequence shown here is derived from an EMBL/GenBank/DDBJ whole genome shotgun (WGS) entry which is preliminary data.</text>
</comment>
<name>A0A7J7DU83_TRIWF</name>
<dbReference type="PANTHER" id="PTHR33622:SF10">
    <property type="entry name" value="MARKER FOR OXIDATIVE STRESS RESPONSE PROTEIN"/>
    <property type="match status" value="1"/>
</dbReference>
<dbReference type="PANTHER" id="PTHR33622">
    <property type="entry name" value="OS03G0724500 PROTEIN"/>
    <property type="match status" value="1"/>
</dbReference>
<reference evidence="1 2" key="1">
    <citation type="journal article" date="2020" name="Nat. Commun.">
        <title>Genome of Tripterygium wilfordii and identification of cytochrome P450 involved in triptolide biosynthesis.</title>
        <authorList>
            <person name="Tu L."/>
            <person name="Su P."/>
            <person name="Zhang Z."/>
            <person name="Gao L."/>
            <person name="Wang J."/>
            <person name="Hu T."/>
            <person name="Zhou J."/>
            <person name="Zhang Y."/>
            <person name="Zhao Y."/>
            <person name="Liu Y."/>
            <person name="Song Y."/>
            <person name="Tong Y."/>
            <person name="Lu Y."/>
            <person name="Yang J."/>
            <person name="Xu C."/>
            <person name="Jia M."/>
            <person name="Peters R.J."/>
            <person name="Huang L."/>
            <person name="Gao W."/>
        </authorList>
    </citation>
    <scope>NUCLEOTIDE SEQUENCE [LARGE SCALE GENOMIC DNA]</scope>
    <source>
        <strain evidence="2">cv. XIE 37</strain>
        <tissue evidence="1">Leaf</tissue>
    </source>
</reference>
<dbReference type="Proteomes" id="UP000593562">
    <property type="component" value="Unassembled WGS sequence"/>
</dbReference>
<accession>A0A7J7DU83</accession>
<proteinExistence type="predicted"/>
<dbReference type="InParanoid" id="A0A7J7DU83"/>
<sequence length="116" mass="13408">MFIDSALRFRPNPFAQKALHTVKTILYQEISKMEAQKADQIEMQAIVASQNPAIKKRDNVTFLKDVKDHCEEFIHASMDERKSCFKQSIQKMFGTSKVSAEEIESSLHRWTVIADF</sequence>
<organism evidence="1 2">
    <name type="scientific">Tripterygium wilfordii</name>
    <name type="common">Thunder God vine</name>
    <dbReference type="NCBI Taxonomy" id="458696"/>
    <lineage>
        <taxon>Eukaryota</taxon>
        <taxon>Viridiplantae</taxon>
        <taxon>Streptophyta</taxon>
        <taxon>Embryophyta</taxon>
        <taxon>Tracheophyta</taxon>
        <taxon>Spermatophyta</taxon>
        <taxon>Magnoliopsida</taxon>
        <taxon>eudicotyledons</taxon>
        <taxon>Gunneridae</taxon>
        <taxon>Pentapetalae</taxon>
        <taxon>rosids</taxon>
        <taxon>fabids</taxon>
        <taxon>Celastrales</taxon>
        <taxon>Celastraceae</taxon>
        <taxon>Tripterygium</taxon>
    </lineage>
</organism>
<protein>
    <submittedName>
        <fullName evidence="1">Uncharacterized protein</fullName>
    </submittedName>
</protein>
<evidence type="ECO:0000313" key="2">
    <source>
        <dbReference type="Proteomes" id="UP000593562"/>
    </source>
</evidence>
<evidence type="ECO:0000313" key="1">
    <source>
        <dbReference type="EMBL" id="KAF5749938.1"/>
    </source>
</evidence>
<dbReference type="AlphaFoldDB" id="A0A7J7DU83"/>
<dbReference type="EMBL" id="JAAARO010000003">
    <property type="protein sequence ID" value="KAF5749938.1"/>
    <property type="molecule type" value="Genomic_DNA"/>
</dbReference>